<organism evidence="6 7">
    <name type="scientific">Labeo rohita</name>
    <name type="common">Indian major carp</name>
    <name type="synonym">Cyprinus rohita</name>
    <dbReference type="NCBI Taxonomy" id="84645"/>
    <lineage>
        <taxon>Eukaryota</taxon>
        <taxon>Metazoa</taxon>
        <taxon>Chordata</taxon>
        <taxon>Craniata</taxon>
        <taxon>Vertebrata</taxon>
        <taxon>Euteleostomi</taxon>
        <taxon>Actinopterygii</taxon>
        <taxon>Neopterygii</taxon>
        <taxon>Teleostei</taxon>
        <taxon>Ostariophysi</taxon>
        <taxon>Cypriniformes</taxon>
        <taxon>Cyprinidae</taxon>
        <taxon>Labeoninae</taxon>
        <taxon>Labeonini</taxon>
        <taxon>Labeo</taxon>
    </lineage>
</organism>
<evidence type="ECO:0000313" key="7">
    <source>
        <dbReference type="Proteomes" id="UP000830375"/>
    </source>
</evidence>
<dbReference type="InterPro" id="IPR035979">
    <property type="entry name" value="RBD_domain_sf"/>
</dbReference>
<evidence type="ECO:0000256" key="1">
    <source>
        <dbReference type="ARBA" id="ARBA00022737"/>
    </source>
</evidence>
<keyword evidence="7" id="KW-1185">Reference proteome</keyword>
<dbReference type="PANTHER" id="PTHR48032">
    <property type="entry name" value="RNA-BINDING PROTEIN MUSASHI HOMOLOG RBP6"/>
    <property type="match status" value="1"/>
</dbReference>
<dbReference type="Proteomes" id="UP000830375">
    <property type="component" value="Unassembled WGS sequence"/>
</dbReference>
<dbReference type="SUPFAM" id="SSF54928">
    <property type="entry name" value="RNA-binding domain, RBD"/>
    <property type="match status" value="1"/>
</dbReference>
<keyword evidence="1" id="KW-0677">Repeat</keyword>
<dbReference type="Gene3D" id="3.30.70.330">
    <property type="match status" value="1"/>
</dbReference>
<evidence type="ECO:0000256" key="4">
    <source>
        <dbReference type="SAM" id="MobiDB-lite"/>
    </source>
</evidence>
<feature type="region of interest" description="Disordered" evidence="4">
    <location>
        <begin position="66"/>
        <end position="85"/>
    </location>
</feature>
<reference evidence="6 7" key="1">
    <citation type="submission" date="2022-01" db="EMBL/GenBank/DDBJ databases">
        <title>A high-quality chromosome-level genome assembly of rohu carp, Labeo rohita.</title>
        <authorList>
            <person name="Arick M.A. II"/>
            <person name="Hsu C.-Y."/>
            <person name="Magbanua Z."/>
            <person name="Pechanova O."/>
            <person name="Grover C."/>
            <person name="Miller E."/>
            <person name="Thrash A."/>
            <person name="Ezzel L."/>
            <person name="Alam S."/>
            <person name="Benzie J."/>
            <person name="Hamilton M."/>
            <person name="Karsi A."/>
            <person name="Lawrence M.L."/>
            <person name="Peterson D.G."/>
        </authorList>
    </citation>
    <scope>NUCLEOTIDE SEQUENCE [LARGE SCALE GENOMIC DNA]</scope>
    <source>
        <strain evidence="7">BAU-BD-2019</strain>
        <tissue evidence="6">Blood</tissue>
    </source>
</reference>
<comment type="caution">
    <text evidence="6">The sequence shown here is derived from an EMBL/GenBank/DDBJ whole genome shotgun (WGS) entry which is preliminary data.</text>
</comment>
<gene>
    <name evidence="6" type="ORF">H4Q32_003370</name>
</gene>
<evidence type="ECO:0000256" key="2">
    <source>
        <dbReference type="ARBA" id="ARBA00022884"/>
    </source>
</evidence>
<dbReference type="SMART" id="SM00360">
    <property type="entry name" value="RRM"/>
    <property type="match status" value="1"/>
</dbReference>
<dbReference type="PANTHER" id="PTHR48032:SF3">
    <property type="entry name" value="RNA-BINDING PROTEIN MUSASHI HOMOLOG 1"/>
    <property type="match status" value="1"/>
</dbReference>
<dbReference type="Pfam" id="PF00076">
    <property type="entry name" value="RRM_1"/>
    <property type="match status" value="1"/>
</dbReference>
<feature type="domain" description="RRM" evidence="5">
    <location>
        <begin position="189"/>
        <end position="271"/>
    </location>
</feature>
<evidence type="ECO:0000313" key="6">
    <source>
        <dbReference type="EMBL" id="KAI2665030.1"/>
    </source>
</evidence>
<dbReference type="InterPro" id="IPR000504">
    <property type="entry name" value="RRM_dom"/>
</dbReference>
<evidence type="ECO:0000256" key="3">
    <source>
        <dbReference type="PROSITE-ProRule" id="PRU00176"/>
    </source>
</evidence>
<dbReference type="InterPro" id="IPR012677">
    <property type="entry name" value="Nucleotide-bd_a/b_plait_sf"/>
</dbReference>
<accession>A0ABQ8MQB3</accession>
<protein>
    <recommendedName>
        <fullName evidence="5">RRM domain-containing protein</fullName>
    </recommendedName>
</protein>
<name>A0ABQ8MQB3_LABRO</name>
<dbReference type="PROSITE" id="PS50102">
    <property type="entry name" value="RRM"/>
    <property type="match status" value="1"/>
</dbReference>
<evidence type="ECO:0000259" key="5">
    <source>
        <dbReference type="PROSITE" id="PS50102"/>
    </source>
</evidence>
<proteinExistence type="predicted"/>
<dbReference type="PROSITE" id="PS51257">
    <property type="entry name" value="PROKAR_LIPOPROTEIN"/>
    <property type="match status" value="1"/>
</dbReference>
<feature type="compositionally biased region" description="Basic and acidic residues" evidence="4">
    <location>
        <begin position="71"/>
        <end position="85"/>
    </location>
</feature>
<sequence length="358" mass="40691">MRNNAHLPEDYKWLWSVFRPHPHMQTTNHLVLTSCQLRPVGIQTTNHQTQPDATDHVSATVQQHMKAGGAGEKERAEQTTRVREKSNGRRCLRVCAIHAWPGLLQTGPPSPTPSGHPLLSWRLLAPVRLTVRATEGHGNGHRRESEQPVVLHAGLPARPLTFGSRRKETTGDKRHKRGFLHEREKMETIKMFIGGLSWQTTQEGLKEYFCKFGEVKECMVMRDPVTKRSRGFGFVTYVDQTGVDKVLAQNRHELDSKTIILTPHARGARSVPADLCGCVSRQNQPELYYRDATDPLKDAHVFARVFTTIDSDLNTAAQRDSSWQHFSLLGSVAMWDYHHHNNFVGYIRECHTLLKHAQ</sequence>
<keyword evidence="2 3" id="KW-0694">RNA-binding</keyword>
<dbReference type="EMBL" id="JACTAM010000005">
    <property type="protein sequence ID" value="KAI2665030.1"/>
    <property type="molecule type" value="Genomic_DNA"/>
</dbReference>